<reference evidence="6 7" key="1">
    <citation type="journal article" date="2019" name="Int. J. Syst. Evol. Microbiol.">
        <title>The Global Catalogue of Microorganisms (GCM) 10K type strain sequencing project: providing services to taxonomists for standard genome sequencing and annotation.</title>
        <authorList>
            <consortium name="The Broad Institute Genomics Platform"/>
            <consortium name="The Broad Institute Genome Sequencing Center for Infectious Disease"/>
            <person name="Wu L."/>
            <person name="Ma J."/>
        </authorList>
    </citation>
    <scope>NUCLEOTIDE SEQUENCE [LARGE SCALE GENOMIC DNA]</scope>
    <source>
        <strain evidence="6 7">JCM 15591</strain>
    </source>
</reference>
<dbReference type="InterPro" id="IPR036291">
    <property type="entry name" value="NAD(P)-bd_dom_sf"/>
</dbReference>
<name>A0ABN2KQN2_9MICO</name>
<evidence type="ECO:0000256" key="2">
    <source>
        <dbReference type="ARBA" id="ARBA00023002"/>
    </source>
</evidence>
<evidence type="ECO:0000259" key="5">
    <source>
        <dbReference type="SMART" id="SM00997"/>
    </source>
</evidence>
<evidence type="ECO:0000313" key="6">
    <source>
        <dbReference type="EMBL" id="GAA1760776.1"/>
    </source>
</evidence>
<comment type="caution">
    <text evidence="6">The sequence shown here is derived from an EMBL/GenBank/DDBJ whole genome shotgun (WGS) entry which is preliminary data.</text>
</comment>
<dbReference type="InterPro" id="IPR029753">
    <property type="entry name" value="D-isomer_DH_CS"/>
</dbReference>
<dbReference type="SUPFAM" id="SSF51735">
    <property type="entry name" value="NAD(P)-binding Rossmann-fold domains"/>
    <property type="match status" value="1"/>
</dbReference>
<dbReference type="RefSeq" id="WP_344065670.1">
    <property type="nucleotide sequence ID" value="NZ_BAAAPN010000047.1"/>
</dbReference>
<organism evidence="6 7">
    <name type="scientific">Nostocoides vanveenii</name>
    <dbReference type="NCBI Taxonomy" id="330835"/>
    <lineage>
        <taxon>Bacteria</taxon>
        <taxon>Bacillati</taxon>
        <taxon>Actinomycetota</taxon>
        <taxon>Actinomycetes</taxon>
        <taxon>Micrococcales</taxon>
        <taxon>Intrasporangiaceae</taxon>
        <taxon>Nostocoides</taxon>
    </lineage>
</organism>
<dbReference type="SUPFAM" id="SSF52283">
    <property type="entry name" value="Formate/glycerate dehydrogenase catalytic domain-like"/>
    <property type="match status" value="1"/>
</dbReference>
<dbReference type="Gene3D" id="3.40.50.720">
    <property type="entry name" value="NAD(P)-binding Rossmann-like Domain"/>
    <property type="match status" value="2"/>
</dbReference>
<gene>
    <name evidence="6" type="ORF">GCM10009810_20420</name>
</gene>
<evidence type="ECO:0000256" key="1">
    <source>
        <dbReference type="ARBA" id="ARBA00005854"/>
    </source>
</evidence>
<dbReference type="SMART" id="SM00997">
    <property type="entry name" value="AdoHcyase_NAD"/>
    <property type="match status" value="1"/>
</dbReference>
<dbReference type="Pfam" id="PF02826">
    <property type="entry name" value="2-Hacid_dh_C"/>
    <property type="match status" value="1"/>
</dbReference>
<keyword evidence="3" id="KW-0520">NAD</keyword>
<sequence>MSTKVVIISRAGEASLPTASAKALRVRHEVVFAKRHTAPSHEEAIALLRGAHVLATTNVTLPVLDAEFLDALPDLRHIVLYATGYEHLDLSALAARGIGVTTLPEYATNAVAEHALGLIFASATRVHLANEKARGRVRADVSLRGVEITSRTLAVIGVGRIGTRLAGLARGLGMRVVGVDIDPSAAAVARAEGIEMAGLRSALAEADLVAVCASTRPGVPPILGAEEFALLHPDAFVVNVGRPVLVDQSAVRDALLTHRLRGYAVDEIAFDADDPINRLLLAEGRIIQTAHSAWWRDEVLARGAIMFATAIQAAADGAPVDVVAARVELAGSAR</sequence>
<accession>A0ABN2KQN2</accession>
<dbReference type="InterPro" id="IPR050418">
    <property type="entry name" value="D-iso_2-hydroxyacid_DH_PdxB"/>
</dbReference>
<dbReference type="PANTHER" id="PTHR43761:SF1">
    <property type="entry name" value="D-ISOMER SPECIFIC 2-HYDROXYACID DEHYDROGENASE CATALYTIC DOMAIN-CONTAINING PROTEIN-RELATED"/>
    <property type="match status" value="1"/>
</dbReference>
<evidence type="ECO:0000256" key="3">
    <source>
        <dbReference type="ARBA" id="ARBA00023027"/>
    </source>
</evidence>
<dbReference type="InterPro" id="IPR015878">
    <property type="entry name" value="Ado_hCys_hydrolase_NAD-bd"/>
</dbReference>
<dbReference type="InterPro" id="IPR006140">
    <property type="entry name" value="D-isomer_DH_NAD-bd"/>
</dbReference>
<protein>
    <recommendedName>
        <fullName evidence="5">S-adenosyl-L-homocysteine hydrolase NAD binding domain-containing protein</fullName>
    </recommendedName>
</protein>
<dbReference type="EMBL" id="BAAAPN010000047">
    <property type="protein sequence ID" value="GAA1760776.1"/>
    <property type="molecule type" value="Genomic_DNA"/>
</dbReference>
<evidence type="ECO:0000313" key="7">
    <source>
        <dbReference type="Proteomes" id="UP001501475"/>
    </source>
</evidence>
<proteinExistence type="inferred from homology"/>
<dbReference type="Proteomes" id="UP001501475">
    <property type="component" value="Unassembled WGS sequence"/>
</dbReference>
<keyword evidence="7" id="KW-1185">Reference proteome</keyword>
<keyword evidence="2 4" id="KW-0560">Oxidoreductase</keyword>
<dbReference type="PANTHER" id="PTHR43761">
    <property type="entry name" value="D-ISOMER SPECIFIC 2-HYDROXYACID DEHYDROGENASE FAMILY PROTEIN (AFU_ORTHOLOGUE AFUA_1G13630)"/>
    <property type="match status" value="1"/>
</dbReference>
<dbReference type="Pfam" id="PF00389">
    <property type="entry name" value="2-Hacid_dh"/>
    <property type="match status" value="1"/>
</dbReference>
<dbReference type="InterPro" id="IPR006139">
    <property type="entry name" value="D-isomer_2_OHA_DH_cat_dom"/>
</dbReference>
<feature type="domain" description="S-adenosyl-L-homocysteine hydrolase NAD binding" evidence="5">
    <location>
        <begin position="143"/>
        <end position="294"/>
    </location>
</feature>
<comment type="similarity">
    <text evidence="1 4">Belongs to the D-isomer specific 2-hydroxyacid dehydrogenase family.</text>
</comment>
<evidence type="ECO:0000256" key="4">
    <source>
        <dbReference type="RuleBase" id="RU003719"/>
    </source>
</evidence>
<dbReference type="PROSITE" id="PS00671">
    <property type="entry name" value="D_2_HYDROXYACID_DH_3"/>
    <property type="match status" value="1"/>
</dbReference>